<sequence>MHSSSSSWSCRSGCI</sequence>
<organism evidence="1">
    <name type="scientific">Oryza meridionalis</name>
    <dbReference type="NCBI Taxonomy" id="40149"/>
    <lineage>
        <taxon>Eukaryota</taxon>
        <taxon>Viridiplantae</taxon>
        <taxon>Streptophyta</taxon>
        <taxon>Embryophyta</taxon>
        <taxon>Tracheophyta</taxon>
        <taxon>Spermatophyta</taxon>
        <taxon>Magnoliopsida</taxon>
        <taxon>Liliopsida</taxon>
        <taxon>Poales</taxon>
        <taxon>Poaceae</taxon>
        <taxon>BOP clade</taxon>
        <taxon>Oryzoideae</taxon>
        <taxon>Oryzeae</taxon>
        <taxon>Oryzinae</taxon>
        <taxon>Oryza</taxon>
    </lineage>
</organism>
<name>A0A0E0EPW8_9ORYZ</name>
<accession>A0A0E0EPW8</accession>
<evidence type="ECO:0000313" key="1">
    <source>
        <dbReference type="EnsemblPlants" id="OMERI09G01840.2"/>
    </source>
</evidence>
<reference evidence="1" key="1">
    <citation type="submission" date="2015-04" db="UniProtKB">
        <authorList>
            <consortium name="EnsemblPlants"/>
        </authorList>
    </citation>
    <scope>IDENTIFICATION</scope>
</reference>
<protein>
    <submittedName>
        <fullName evidence="1">Uncharacterized protein</fullName>
    </submittedName>
</protein>
<proteinExistence type="predicted"/>
<dbReference type="Proteomes" id="UP000008021">
    <property type="component" value="Chromosome 9"/>
</dbReference>
<dbReference type="Gramene" id="OMERI09G01840.2">
    <property type="protein sequence ID" value="OMERI09G01840.2"/>
    <property type="gene ID" value="OMERI09G01840"/>
</dbReference>
<dbReference type="HOGENOM" id="CLU_3434286_0_0_1"/>
<evidence type="ECO:0000313" key="2">
    <source>
        <dbReference type="Proteomes" id="UP000008021"/>
    </source>
</evidence>
<reference evidence="1" key="2">
    <citation type="submission" date="2018-05" db="EMBL/GenBank/DDBJ databases">
        <title>OmerRS3 (Oryza meridionalis Reference Sequence Version 3).</title>
        <authorList>
            <person name="Zhang J."/>
            <person name="Kudrna D."/>
            <person name="Lee S."/>
            <person name="Talag J."/>
            <person name="Welchert J."/>
            <person name="Wing R.A."/>
        </authorList>
    </citation>
    <scope>NUCLEOTIDE SEQUENCE [LARGE SCALE GENOMIC DNA]</scope>
    <source>
        <strain evidence="1">cv. OR44</strain>
    </source>
</reference>
<keyword evidence="2" id="KW-1185">Reference proteome</keyword>
<dbReference type="EnsemblPlants" id="OMERI09G01840.2">
    <property type="protein sequence ID" value="OMERI09G01840.2"/>
    <property type="gene ID" value="OMERI09G01840"/>
</dbReference>